<keyword evidence="4 10" id="KW-1133">Transmembrane helix</keyword>
<dbReference type="Pfam" id="PF00001">
    <property type="entry name" value="7tm_1"/>
    <property type="match status" value="1"/>
</dbReference>
<feature type="transmembrane region" description="Helical" evidence="10">
    <location>
        <begin position="205"/>
        <end position="225"/>
    </location>
</feature>
<keyword evidence="5 9" id="KW-0297">G-protein coupled receptor</keyword>
<feature type="transmembrane region" description="Helical" evidence="10">
    <location>
        <begin position="101"/>
        <end position="121"/>
    </location>
</feature>
<dbReference type="AlphaFoldDB" id="E9H6I8"/>
<dbReference type="eggNOG" id="KOG3656">
    <property type="taxonomic scope" value="Eukaryota"/>
</dbReference>
<dbReference type="FunFam" id="1.20.1070.10:FF:000511">
    <property type="entry name" value="Putative neuropeptide G protein-coupled receptor"/>
    <property type="match status" value="1"/>
</dbReference>
<evidence type="ECO:0000256" key="6">
    <source>
        <dbReference type="ARBA" id="ARBA00023136"/>
    </source>
</evidence>
<keyword evidence="8 9" id="KW-0807">Transducer</keyword>
<keyword evidence="7 9" id="KW-0675">Receptor</keyword>
<evidence type="ECO:0000313" key="12">
    <source>
        <dbReference type="EMBL" id="EFX72669.1"/>
    </source>
</evidence>
<evidence type="ECO:0000256" key="10">
    <source>
        <dbReference type="SAM" id="Phobius"/>
    </source>
</evidence>
<feature type="transmembrane region" description="Helical" evidence="10">
    <location>
        <begin position="59"/>
        <end position="81"/>
    </location>
</feature>
<dbReference type="GO" id="GO:0004930">
    <property type="term" value="F:G protein-coupled receptor activity"/>
    <property type="evidence" value="ECO:0000318"/>
    <property type="project" value="GO_Central"/>
</dbReference>
<feature type="transmembrane region" description="Helical" evidence="10">
    <location>
        <begin position="149"/>
        <end position="170"/>
    </location>
</feature>
<dbReference type="Proteomes" id="UP000000305">
    <property type="component" value="Unassembled WGS sequence"/>
</dbReference>
<name>E9H6I8_DAPPU</name>
<keyword evidence="6 10" id="KW-0472">Membrane</keyword>
<feature type="transmembrane region" description="Helical" evidence="10">
    <location>
        <begin position="248"/>
        <end position="268"/>
    </location>
</feature>
<evidence type="ECO:0000256" key="7">
    <source>
        <dbReference type="ARBA" id="ARBA00023170"/>
    </source>
</evidence>
<reference evidence="12 13" key="1">
    <citation type="journal article" date="2011" name="Science">
        <title>The ecoresponsive genome of Daphnia pulex.</title>
        <authorList>
            <person name="Colbourne J.K."/>
            <person name="Pfrender M.E."/>
            <person name="Gilbert D."/>
            <person name="Thomas W.K."/>
            <person name="Tucker A."/>
            <person name="Oakley T.H."/>
            <person name="Tokishita S."/>
            <person name="Aerts A."/>
            <person name="Arnold G.J."/>
            <person name="Basu M.K."/>
            <person name="Bauer D.J."/>
            <person name="Caceres C.E."/>
            <person name="Carmel L."/>
            <person name="Casola C."/>
            <person name="Choi J.H."/>
            <person name="Detter J.C."/>
            <person name="Dong Q."/>
            <person name="Dusheyko S."/>
            <person name="Eads B.D."/>
            <person name="Frohlich T."/>
            <person name="Geiler-Samerotte K.A."/>
            <person name="Gerlach D."/>
            <person name="Hatcher P."/>
            <person name="Jogdeo S."/>
            <person name="Krijgsveld J."/>
            <person name="Kriventseva E.V."/>
            <person name="Kultz D."/>
            <person name="Laforsch C."/>
            <person name="Lindquist E."/>
            <person name="Lopez J."/>
            <person name="Manak J.R."/>
            <person name="Muller J."/>
            <person name="Pangilinan J."/>
            <person name="Patwardhan R.P."/>
            <person name="Pitluck S."/>
            <person name="Pritham E.J."/>
            <person name="Rechtsteiner A."/>
            <person name="Rho M."/>
            <person name="Rogozin I.B."/>
            <person name="Sakarya O."/>
            <person name="Salamov A."/>
            <person name="Schaack S."/>
            <person name="Shapiro H."/>
            <person name="Shiga Y."/>
            <person name="Skalitzky C."/>
            <person name="Smith Z."/>
            <person name="Souvorov A."/>
            <person name="Sung W."/>
            <person name="Tang Z."/>
            <person name="Tsuchiya D."/>
            <person name="Tu H."/>
            <person name="Vos H."/>
            <person name="Wang M."/>
            <person name="Wolf Y.I."/>
            <person name="Yamagata H."/>
            <person name="Yamada T."/>
            <person name="Ye Y."/>
            <person name="Shaw J.R."/>
            <person name="Andrews J."/>
            <person name="Crease T.J."/>
            <person name="Tang H."/>
            <person name="Lucas S.M."/>
            <person name="Robertson H.M."/>
            <person name="Bork P."/>
            <person name="Koonin E.V."/>
            <person name="Zdobnov E.M."/>
            <person name="Grigoriev I.V."/>
            <person name="Lynch M."/>
            <person name="Boore J.L."/>
        </authorList>
    </citation>
    <scope>NUCLEOTIDE SEQUENCE [LARGE SCALE GENOMIC DNA]</scope>
</reference>
<evidence type="ECO:0000256" key="1">
    <source>
        <dbReference type="ARBA" id="ARBA00004141"/>
    </source>
</evidence>
<comment type="similarity">
    <text evidence="2 9">Belongs to the G-protein coupled receptor 1 family.</text>
</comment>
<accession>E9H6I8</accession>
<dbReference type="HOGENOM" id="CLU_009579_6_3_1"/>
<dbReference type="STRING" id="6669.E9H6I8"/>
<dbReference type="PANTHER" id="PTHR45695">
    <property type="entry name" value="LEUCOKININ RECEPTOR-RELATED"/>
    <property type="match status" value="1"/>
</dbReference>
<evidence type="ECO:0000256" key="4">
    <source>
        <dbReference type="ARBA" id="ARBA00022989"/>
    </source>
</evidence>
<dbReference type="PRINTS" id="PR00237">
    <property type="entry name" value="GPCRRHODOPSN"/>
</dbReference>
<dbReference type="Gene3D" id="1.20.1070.10">
    <property type="entry name" value="Rhodopsin 7-helix transmembrane proteins"/>
    <property type="match status" value="1"/>
</dbReference>
<proteinExistence type="inferred from homology"/>
<dbReference type="PROSITE" id="PS00237">
    <property type="entry name" value="G_PROTEIN_RECEP_F1_1"/>
    <property type="match status" value="1"/>
</dbReference>
<protein>
    <submittedName>
        <fullName evidence="12">Putative neuropeptide G protein-coupled receptor</fullName>
    </submittedName>
</protein>
<evidence type="ECO:0000256" key="8">
    <source>
        <dbReference type="ARBA" id="ARBA00023224"/>
    </source>
</evidence>
<dbReference type="PhylomeDB" id="E9H6I8"/>
<dbReference type="GO" id="GO:0007186">
    <property type="term" value="P:G protein-coupled receptor signaling pathway"/>
    <property type="evidence" value="ECO:0000318"/>
    <property type="project" value="GO_Central"/>
</dbReference>
<feature type="non-terminal residue" evidence="12">
    <location>
        <position position="1"/>
    </location>
</feature>
<dbReference type="PROSITE" id="PS50262">
    <property type="entry name" value="G_PROTEIN_RECEP_F1_2"/>
    <property type="match status" value="1"/>
</dbReference>
<evidence type="ECO:0000256" key="3">
    <source>
        <dbReference type="ARBA" id="ARBA00022692"/>
    </source>
</evidence>
<dbReference type="PRINTS" id="PR01012">
    <property type="entry name" value="NRPEPTIDEYR"/>
</dbReference>
<dbReference type="SUPFAM" id="SSF81321">
    <property type="entry name" value="Family A G protein-coupled receptor-like"/>
    <property type="match status" value="1"/>
</dbReference>
<keyword evidence="3 9" id="KW-0812">Transmembrane</keyword>
<evidence type="ECO:0000256" key="5">
    <source>
        <dbReference type="ARBA" id="ARBA00023040"/>
    </source>
</evidence>
<dbReference type="EMBL" id="GL732597">
    <property type="protein sequence ID" value="EFX72669.1"/>
    <property type="molecule type" value="Genomic_DNA"/>
</dbReference>
<dbReference type="InterPro" id="IPR000276">
    <property type="entry name" value="GPCR_Rhodpsn"/>
</dbReference>
<comment type="subcellular location">
    <subcellularLocation>
        <location evidence="1">Membrane</location>
        <topology evidence="1">Multi-pass membrane protein</topology>
    </subcellularLocation>
</comment>
<dbReference type="KEGG" id="dpx:DAPPUDRAFT_58666"/>
<dbReference type="InterPro" id="IPR017452">
    <property type="entry name" value="GPCR_Rhodpsn_7TM"/>
</dbReference>
<dbReference type="InterPro" id="IPR000611">
    <property type="entry name" value="NPY_rcpt"/>
</dbReference>
<dbReference type="InParanoid" id="E9H6I8"/>
<dbReference type="OMA" id="CILEWDS"/>
<evidence type="ECO:0000256" key="2">
    <source>
        <dbReference type="ARBA" id="ARBA00010663"/>
    </source>
</evidence>
<dbReference type="GO" id="GO:0005886">
    <property type="term" value="C:plasma membrane"/>
    <property type="evidence" value="ECO:0000318"/>
    <property type="project" value="GO_Central"/>
</dbReference>
<dbReference type="PANTHER" id="PTHR45695:SF15">
    <property type="entry name" value="OPSIN RH2"/>
    <property type="match status" value="1"/>
</dbReference>
<dbReference type="GO" id="GO:0032870">
    <property type="term" value="P:cellular response to hormone stimulus"/>
    <property type="evidence" value="ECO:0000318"/>
    <property type="project" value="GO_Central"/>
</dbReference>
<evidence type="ECO:0000313" key="13">
    <source>
        <dbReference type="Proteomes" id="UP000000305"/>
    </source>
</evidence>
<evidence type="ECO:0000259" key="11">
    <source>
        <dbReference type="PROSITE" id="PS50262"/>
    </source>
</evidence>
<keyword evidence="13" id="KW-1185">Reference proteome</keyword>
<feature type="domain" description="G-protein coupled receptors family 1 profile" evidence="11">
    <location>
        <begin position="1"/>
        <end position="265"/>
    </location>
</feature>
<sequence length="306" mass="34788">LIIFTIARYRRLKTITNIFLASLASADLLLVIICVPVNVTKLFSFAWTFGVFLCKFVHYMQNVSAICSVLTLTAMSIERYYAIVHPMRAQYLCTLSQARKVITATWITSFALATPTLWIQVHLPVGVRKPAFWCVRDWDSPISWQIYELYMLVLVLVLPLSIMAGTYGAIGREVWRVTYLQGAAMCSCSHGEKFSRHAGNIDIDVVKMLVAVVILFAVCWSPYLIDNVLTSFALLPNTRTGPMKHMKMAFHLLSYINSCCNPLVYGFMSKNFRRGFKAALRLRSKSCIPYFCYCCTSCCCCHRNPR</sequence>
<organism evidence="12 13">
    <name type="scientific">Daphnia pulex</name>
    <name type="common">Water flea</name>
    <dbReference type="NCBI Taxonomy" id="6669"/>
    <lineage>
        <taxon>Eukaryota</taxon>
        <taxon>Metazoa</taxon>
        <taxon>Ecdysozoa</taxon>
        <taxon>Arthropoda</taxon>
        <taxon>Crustacea</taxon>
        <taxon>Branchiopoda</taxon>
        <taxon>Diplostraca</taxon>
        <taxon>Cladocera</taxon>
        <taxon>Anomopoda</taxon>
        <taxon>Daphniidae</taxon>
        <taxon>Daphnia</taxon>
    </lineage>
</organism>
<evidence type="ECO:0000256" key="9">
    <source>
        <dbReference type="RuleBase" id="RU000688"/>
    </source>
</evidence>
<dbReference type="OrthoDB" id="2132067at2759"/>
<feature type="transmembrane region" description="Helical" evidence="10">
    <location>
        <begin position="18"/>
        <end position="39"/>
    </location>
</feature>
<dbReference type="GO" id="GO:0004983">
    <property type="term" value="F:neuropeptide Y receptor activity"/>
    <property type="evidence" value="ECO:0007669"/>
    <property type="project" value="InterPro"/>
</dbReference>
<gene>
    <name evidence="12" type="ORF">DAPPUDRAFT_58666</name>
</gene>